<dbReference type="KEGG" id="hmn:HM131_13350"/>
<dbReference type="PROSITE" id="PS51257">
    <property type="entry name" value="PROKAR_LIPOPROTEIN"/>
    <property type="match status" value="1"/>
</dbReference>
<gene>
    <name evidence="2" type="ORF">HM131_13350</name>
</gene>
<evidence type="ECO:0000313" key="3">
    <source>
        <dbReference type="Proteomes" id="UP000192527"/>
    </source>
</evidence>
<feature type="signal peptide" evidence="1">
    <location>
        <begin position="1"/>
        <end position="21"/>
    </location>
</feature>
<reference evidence="2 3" key="1">
    <citation type="submission" date="2017-04" db="EMBL/GenBank/DDBJ databases">
        <title>The whole genome sequencing and assembly of Halobacillus mangrovi strain.</title>
        <authorList>
            <person name="Lee S.-J."/>
            <person name="Park M.-K."/>
            <person name="Kim J.-Y."/>
            <person name="Lee Y.-J."/>
            <person name="Yi H."/>
            <person name="Bahn Y.-S."/>
            <person name="Kim J.F."/>
            <person name="Lee D.-W."/>
        </authorList>
    </citation>
    <scope>NUCLEOTIDE SEQUENCE [LARGE SCALE GENOMIC DNA]</scope>
    <source>
        <strain evidence="2 3">KTB 131</strain>
    </source>
</reference>
<feature type="chain" id="PRO_5012484275" description="Lipoprotein" evidence="1">
    <location>
        <begin position="22"/>
        <end position="152"/>
    </location>
</feature>
<name>A0A1W5ZWU7_9BACI</name>
<organism evidence="2 3">
    <name type="scientific">Halobacillus mangrovi</name>
    <dbReference type="NCBI Taxonomy" id="402384"/>
    <lineage>
        <taxon>Bacteria</taxon>
        <taxon>Bacillati</taxon>
        <taxon>Bacillota</taxon>
        <taxon>Bacilli</taxon>
        <taxon>Bacillales</taxon>
        <taxon>Bacillaceae</taxon>
        <taxon>Halobacillus</taxon>
    </lineage>
</organism>
<keyword evidence="1" id="KW-0732">Signal</keyword>
<dbReference type="EMBL" id="CP020772">
    <property type="protein sequence ID" value="ARI77775.1"/>
    <property type="molecule type" value="Genomic_DNA"/>
</dbReference>
<evidence type="ECO:0000313" key="2">
    <source>
        <dbReference type="EMBL" id="ARI77775.1"/>
    </source>
</evidence>
<protein>
    <recommendedName>
        <fullName evidence="4">Lipoprotein</fullName>
    </recommendedName>
</protein>
<accession>A0A1W5ZWU7</accession>
<dbReference type="AlphaFoldDB" id="A0A1W5ZWU7"/>
<dbReference type="STRING" id="402384.HM131_13350"/>
<evidence type="ECO:0000256" key="1">
    <source>
        <dbReference type="SAM" id="SignalP"/>
    </source>
</evidence>
<dbReference type="Proteomes" id="UP000192527">
    <property type="component" value="Chromosome"/>
</dbReference>
<keyword evidence="3" id="KW-1185">Reference proteome</keyword>
<sequence>MRMIKICGLLLLIVSSLLACAKQEENIENHFHLSLNGESNHWKVQHYEIKCTPKLFKAGDGKIIFKGNDNVKSEFYKIDVHAVIDETDTVVHTKSVSGESKLNKIETGSIKGDTYVNKEGNPVTFDEVSRVYMVIEWQDKQNTKKETIDLKG</sequence>
<proteinExistence type="predicted"/>
<dbReference type="OrthoDB" id="2973929at2"/>
<evidence type="ECO:0008006" key="4">
    <source>
        <dbReference type="Google" id="ProtNLM"/>
    </source>
</evidence>
<dbReference type="RefSeq" id="WP_085030236.1">
    <property type="nucleotide sequence ID" value="NZ_CP020772.1"/>
</dbReference>